<dbReference type="Proteomes" id="UP000559256">
    <property type="component" value="Unassembled WGS sequence"/>
</dbReference>
<evidence type="ECO:0000313" key="3">
    <source>
        <dbReference type="Proteomes" id="UP000559256"/>
    </source>
</evidence>
<sequence length="359" mass="40608">MDVRRFQWAVFIQLGIQLDTTLVVVPTYQLYLYFYIYKPCPDTWFPISTSLSLGPGATVTTSGRYAAPSSVSDSSVSASPPPSPTPLLCVDWLHGLDLTDQKHVSFDIDSYLENGEELYNNCQQQPCSHAHPSIPQVCYYFWEEENSIILPSNPAQLHSHFLCHSPVLNLALVNNQNHLQQAITNFVNRPTHESSDKTAKPAPFKGKPAKLNSFLSLFILWAGEQKWLKLDSGKLDPRKCIAEALLMMEGPAAEWATEYARHISGVRADEAGAVFPWEGNWDNFTHALKIQFRVANEQQLAKNKLEALKQGDKTVVEFSQIFKMWAEKTGFSDQDLQYKFRKHLHKDLFKYGARTEGGP</sequence>
<protein>
    <recommendedName>
        <fullName evidence="1">Retrotransposon gag domain-containing protein</fullName>
    </recommendedName>
</protein>
<organism evidence="2 3">
    <name type="scientific">Tetrapyrgos nigripes</name>
    <dbReference type="NCBI Taxonomy" id="182062"/>
    <lineage>
        <taxon>Eukaryota</taxon>
        <taxon>Fungi</taxon>
        <taxon>Dikarya</taxon>
        <taxon>Basidiomycota</taxon>
        <taxon>Agaricomycotina</taxon>
        <taxon>Agaricomycetes</taxon>
        <taxon>Agaricomycetidae</taxon>
        <taxon>Agaricales</taxon>
        <taxon>Marasmiineae</taxon>
        <taxon>Marasmiaceae</taxon>
        <taxon>Tetrapyrgos</taxon>
    </lineage>
</organism>
<gene>
    <name evidence="2" type="ORF">D9758_010307</name>
</gene>
<proteinExistence type="predicted"/>
<dbReference type="AlphaFoldDB" id="A0A8H5LL91"/>
<evidence type="ECO:0000259" key="1">
    <source>
        <dbReference type="Pfam" id="PF03732"/>
    </source>
</evidence>
<dbReference type="OrthoDB" id="5151719at2759"/>
<accession>A0A8H5LL91</accession>
<dbReference type="EMBL" id="JAACJM010000041">
    <property type="protein sequence ID" value="KAF5361254.1"/>
    <property type="molecule type" value="Genomic_DNA"/>
</dbReference>
<reference evidence="2 3" key="1">
    <citation type="journal article" date="2020" name="ISME J.">
        <title>Uncovering the hidden diversity of litter-decomposition mechanisms in mushroom-forming fungi.</title>
        <authorList>
            <person name="Floudas D."/>
            <person name="Bentzer J."/>
            <person name="Ahren D."/>
            <person name="Johansson T."/>
            <person name="Persson P."/>
            <person name="Tunlid A."/>
        </authorList>
    </citation>
    <scope>NUCLEOTIDE SEQUENCE [LARGE SCALE GENOMIC DNA]</scope>
    <source>
        <strain evidence="2 3">CBS 291.85</strain>
    </source>
</reference>
<keyword evidence="3" id="KW-1185">Reference proteome</keyword>
<dbReference type="InterPro" id="IPR005162">
    <property type="entry name" value="Retrotrans_gag_dom"/>
</dbReference>
<comment type="caution">
    <text evidence="2">The sequence shown here is derived from an EMBL/GenBank/DDBJ whole genome shotgun (WGS) entry which is preliminary data.</text>
</comment>
<feature type="domain" description="Retrotransposon gag" evidence="1">
    <location>
        <begin position="247"/>
        <end position="344"/>
    </location>
</feature>
<name>A0A8H5LL91_9AGAR</name>
<dbReference type="Pfam" id="PF03732">
    <property type="entry name" value="Retrotrans_gag"/>
    <property type="match status" value="1"/>
</dbReference>
<evidence type="ECO:0000313" key="2">
    <source>
        <dbReference type="EMBL" id="KAF5361254.1"/>
    </source>
</evidence>